<dbReference type="AlphaFoldDB" id="A0A2T7BHD3"/>
<dbReference type="EMBL" id="QCYK01000002">
    <property type="protein sequence ID" value="PUZ25689.1"/>
    <property type="molecule type" value="Genomic_DNA"/>
</dbReference>
<comment type="subcellular location">
    <subcellularLocation>
        <location evidence="1">Cell outer membrane</location>
    </subcellularLocation>
</comment>
<keyword evidence="3" id="KW-0813">Transport</keyword>
<dbReference type="Gene3D" id="1.20.1600.10">
    <property type="entry name" value="Outer membrane efflux proteins (OEP)"/>
    <property type="match status" value="1"/>
</dbReference>
<keyword evidence="6" id="KW-0472">Membrane</keyword>
<keyword evidence="10" id="KW-1185">Reference proteome</keyword>
<evidence type="ECO:0000256" key="3">
    <source>
        <dbReference type="ARBA" id="ARBA00022448"/>
    </source>
</evidence>
<dbReference type="SUPFAM" id="SSF56954">
    <property type="entry name" value="Outer membrane efflux proteins (OEP)"/>
    <property type="match status" value="1"/>
</dbReference>
<keyword evidence="4" id="KW-1134">Transmembrane beta strand</keyword>
<dbReference type="PANTHER" id="PTHR30026">
    <property type="entry name" value="OUTER MEMBRANE PROTEIN TOLC"/>
    <property type="match status" value="1"/>
</dbReference>
<feature type="signal peptide" evidence="8">
    <location>
        <begin position="1"/>
        <end position="27"/>
    </location>
</feature>
<dbReference type="GO" id="GO:0015562">
    <property type="term" value="F:efflux transmembrane transporter activity"/>
    <property type="evidence" value="ECO:0007669"/>
    <property type="project" value="InterPro"/>
</dbReference>
<accession>A0A2T7BHD3</accession>
<name>A0A2T7BHD3_9BACT</name>
<gene>
    <name evidence="9" type="ORF">DCC81_15590</name>
</gene>
<dbReference type="OrthoDB" id="680214at2"/>
<evidence type="ECO:0000256" key="7">
    <source>
        <dbReference type="ARBA" id="ARBA00023237"/>
    </source>
</evidence>
<dbReference type="Proteomes" id="UP000244450">
    <property type="component" value="Unassembled WGS sequence"/>
</dbReference>
<evidence type="ECO:0000313" key="10">
    <source>
        <dbReference type="Proteomes" id="UP000244450"/>
    </source>
</evidence>
<keyword evidence="7" id="KW-0998">Cell outer membrane</keyword>
<dbReference type="GO" id="GO:1990281">
    <property type="term" value="C:efflux pump complex"/>
    <property type="evidence" value="ECO:0007669"/>
    <property type="project" value="TreeGrafter"/>
</dbReference>
<feature type="chain" id="PRO_5015495291" evidence="8">
    <location>
        <begin position="28"/>
        <end position="460"/>
    </location>
</feature>
<dbReference type="InterPro" id="IPR003423">
    <property type="entry name" value="OMP_efflux"/>
</dbReference>
<evidence type="ECO:0000256" key="8">
    <source>
        <dbReference type="SAM" id="SignalP"/>
    </source>
</evidence>
<evidence type="ECO:0000256" key="2">
    <source>
        <dbReference type="ARBA" id="ARBA00007613"/>
    </source>
</evidence>
<proteinExistence type="inferred from homology"/>
<reference evidence="9 10" key="1">
    <citation type="submission" date="2018-04" db="EMBL/GenBank/DDBJ databases">
        <title>Chitinophaga fuyangensis sp. nov., isolated from soil in a chemical factory.</title>
        <authorList>
            <person name="Chen K."/>
        </authorList>
    </citation>
    <scope>NUCLEOTIDE SEQUENCE [LARGE SCALE GENOMIC DNA]</scope>
    <source>
        <strain evidence="9 10">LY-1</strain>
    </source>
</reference>
<keyword evidence="5" id="KW-0812">Transmembrane</keyword>
<evidence type="ECO:0000256" key="1">
    <source>
        <dbReference type="ARBA" id="ARBA00004442"/>
    </source>
</evidence>
<dbReference type="InterPro" id="IPR051906">
    <property type="entry name" value="TolC-like"/>
</dbReference>
<evidence type="ECO:0000313" key="9">
    <source>
        <dbReference type="EMBL" id="PUZ25689.1"/>
    </source>
</evidence>
<dbReference type="GO" id="GO:0009279">
    <property type="term" value="C:cell outer membrane"/>
    <property type="evidence" value="ECO:0007669"/>
    <property type="project" value="UniProtKB-SubCell"/>
</dbReference>
<dbReference type="GO" id="GO:0015288">
    <property type="term" value="F:porin activity"/>
    <property type="evidence" value="ECO:0007669"/>
    <property type="project" value="TreeGrafter"/>
</dbReference>
<dbReference type="RefSeq" id="WP_108687528.1">
    <property type="nucleotide sequence ID" value="NZ_QCYK01000002.1"/>
</dbReference>
<comment type="similarity">
    <text evidence="2">Belongs to the outer membrane factor (OMF) (TC 1.B.17) family.</text>
</comment>
<evidence type="ECO:0000256" key="5">
    <source>
        <dbReference type="ARBA" id="ARBA00022692"/>
    </source>
</evidence>
<protein>
    <submittedName>
        <fullName evidence="9">TolC family protein</fullName>
    </submittedName>
</protein>
<dbReference type="Pfam" id="PF02321">
    <property type="entry name" value="OEP"/>
    <property type="match status" value="2"/>
</dbReference>
<evidence type="ECO:0000256" key="6">
    <source>
        <dbReference type="ARBA" id="ARBA00023136"/>
    </source>
</evidence>
<comment type="caution">
    <text evidence="9">The sequence shown here is derived from an EMBL/GenBank/DDBJ whole genome shotgun (WGS) entry which is preliminary data.</text>
</comment>
<sequence>MKPNVFNKVGVWLLLCLTLFSVQQASAQSARKLTLDEAVQLGLQNSKQLKLNQAQIDEATASLKEAKDNRLPDLKLSGSYLRVNSPNITMRTGGGSSDSSGGGGSSINVNSAMYGMASLSLPIYTGGKIKYGIESAKYLAQAAKLDAESNRDAVIQNTINAYANLYKASKSVELVQQNLDQSRQRDNDFSNLEKNGLLARNDLLKSQLQTSNVELALLDAQRNRKMANVNVNLMLGLPEDTELDVDSTGLDVLPDAKSVVDWETAAGQNRKDVQALSARAKAATSAISIAKADYLPSVALTGGYVALNVPNFLEVTNAVNIGVGVSYNVATFWKTPAKVEKAKAQARQVQVNQEQLDDQVRLQINQAYQDYLLARKQIDVYNVAVEQANENYKITKNKHDNNLVTTTDLLDANVAQLQAVLNFAFAKADAVVAYKKLLQTSGILNAQYATPDTNTTNTKQ</sequence>
<dbReference type="PANTHER" id="PTHR30026:SF20">
    <property type="entry name" value="OUTER MEMBRANE PROTEIN TOLC"/>
    <property type="match status" value="1"/>
</dbReference>
<evidence type="ECO:0000256" key="4">
    <source>
        <dbReference type="ARBA" id="ARBA00022452"/>
    </source>
</evidence>
<keyword evidence="8" id="KW-0732">Signal</keyword>
<organism evidence="9 10">
    <name type="scientific">Chitinophaga parva</name>
    <dbReference type="NCBI Taxonomy" id="2169414"/>
    <lineage>
        <taxon>Bacteria</taxon>
        <taxon>Pseudomonadati</taxon>
        <taxon>Bacteroidota</taxon>
        <taxon>Chitinophagia</taxon>
        <taxon>Chitinophagales</taxon>
        <taxon>Chitinophagaceae</taxon>
        <taxon>Chitinophaga</taxon>
    </lineage>
</organism>